<dbReference type="Pfam" id="PF00440">
    <property type="entry name" value="TetR_N"/>
    <property type="match status" value="1"/>
</dbReference>
<dbReference type="SUPFAM" id="SSF48498">
    <property type="entry name" value="Tetracyclin repressor-like, C-terminal domain"/>
    <property type="match status" value="1"/>
</dbReference>
<evidence type="ECO:0000313" key="6">
    <source>
        <dbReference type="EMBL" id="AJP00703.1"/>
    </source>
</evidence>
<dbReference type="PANTHER" id="PTHR47506">
    <property type="entry name" value="TRANSCRIPTIONAL REGULATORY PROTEIN"/>
    <property type="match status" value="1"/>
</dbReference>
<protein>
    <submittedName>
        <fullName evidence="6">TetR family transcriptional regulator</fullName>
    </submittedName>
</protein>
<dbReference type="InterPro" id="IPR036271">
    <property type="entry name" value="Tet_transcr_reg_TetR-rel_C_sf"/>
</dbReference>
<dbReference type="InterPro" id="IPR001647">
    <property type="entry name" value="HTH_TetR"/>
</dbReference>
<dbReference type="Pfam" id="PF16925">
    <property type="entry name" value="TetR_C_13"/>
    <property type="match status" value="1"/>
</dbReference>
<evidence type="ECO:0000313" key="7">
    <source>
        <dbReference type="Proteomes" id="UP000032234"/>
    </source>
</evidence>
<accession>A0A0C5FSQ4</accession>
<keyword evidence="7" id="KW-1185">Reference proteome</keyword>
<feature type="DNA-binding region" description="H-T-H motif" evidence="4">
    <location>
        <begin position="31"/>
        <end position="50"/>
    </location>
</feature>
<dbReference type="GO" id="GO:0003677">
    <property type="term" value="F:DNA binding"/>
    <property type="evidence" value="ECO:0007669"/>
    <property type="project" value="UniProtKB-UniRule"/>
</dbReference>
<dbReference type="STRING" id="477245.TU94_03545"/>
<name>A0A0C5FSQ4_9ACTN</name>
<dbReference type="HOGENOM" id="CLU_069356_28_0_11"/>
<organism evidence="6 7">
    <name type="scientific">Streptomyces cyaneogriseus subsp. noncyanogenus</name>
    <dbReference type="NCBI Taxonomy" id="477245"/>
    <lineage>
        <taxon>Bacteria</taxon>
        <taxon>Bacillati</taxon>
        <taxon>Actinomycetota</taxon>
        <taxon>Actinomycetes</taxon>
        <taxon>Kitasatosporales</taxon>
        <taxon>Streptomycetaceae</taxon>
        <taxon>Streptomyces</taxon>
    </lineage>
</organism>
<keyword evidence="1" id="KW-0805">Transcription regulation</keyword>
<dbReference type="RefSeq" id="WP_044379149.1">
    <property type="nucleotide sequence ID" value="NZ_CP010849.1"/>
</dbReference>
<dbReference type="AlphaFoldDB" id="A0A0C5FSQ4"/>
<dbReference type="SUPFAM" id="SSF46689">
    <property type="entry name" value="Homeodomain-like"/>
    <property type="match status" value="1"/>
</dbReference>
<evidence type="ECO:0000256" key="1">
    <source>
        <dbReference type="ARBA" id="ARBA00023015"/>
    </source>
</evidence>
<reference evidence="6 7" key="1">
    <citation type="submission" date="2015-02" db="EMBL/GenBank/DDBJ databases">
        <title>Genome sequence of thermotolerant Streptomyces cyaneogriseus subsp. Noncyanogenus NMWT1, the producer of nematocidal antibiotics nemadectin.</title>
        <authorList>
            <person name="Wang H."/>
            <person name="Li C."/>
            <person name="Xiang W."/>
            <person name="Wang X."/>
        </authorList>
    </citation>
    <scope>NUCLEOTIDE SEQUENCE [LARGE SCALE GENOMIC DNA]</scope>
    <source>
        <strain evidence="6 7">NMWT 1</strain>
    </source>
</reference>
<dbReference type="EMBL" id="CP010849">
    <property type="protein sequence ID" value="AJP00703.1"/>
    <property type="molecule type" value="Genomic_DNA"/>
</dbReference>
<evidence type="ECO:0000256" key="2">
    <source>
        <dbReference type="ARBA" id="ARBA00023125"/>
    </source>
</evidence>
<dbReference type="PANTHER" id="PTHR47506:SF1">
    <property type="entry name" value="HTH-TYPE TRANSCRIPTIONAL REGULATOR YJDC"/>
    <property type="match status" value="1"/>
</dbReference>
<gene>
    <name evidence="6" type="ORF">TU94_03545</name>
</gene>
<dbReference type="PROSITE" id="PS50977">
    <property type="entry name" value="HTH_TETR_2"/>
    <property type="match status" value="1"/>
</dbReference>
<evidence type="ECO:0000256" key="4">
    <source>
        <dbReference type="PROSITE-ProRule" id="PRU00335"/>
    </source>
</evidence>
<evidence type="ECO:0000259" key="5">
    <source>
        <dbReference type="PROSITE" id="PS50977"/>
    </source>
</evidence>
<keyword evidence="3" id="KW-0804">Transcription</keyword>
<proteinExistence type="predicted"/>
<dbReference type="Gene3D" id="1.10.357.10">
    <property type="entry name" value="Tetracycline Repressor, domain 2"/>
    <property type="match status" value="1"/>
</dbReference>
<dbReference type="InterPro" id="IPR011075">
    <property type="entry name" value="TetR_C"/>
</dbReference>
<keyword evidence="2 4" id="KW-0238">DNA-binding</keyword>
<dbReference type="KEGG" id="scw:TU94_03545"/>
<dbReference type="InterPro" id="IPR009057">
    <property type="entry name" value="Homeodomain-like_sf"/>
</dbReference>
<dbReference type="PATRIC" id="fig|477245.3.peg.784"/>
<sequence>MTRGRPRSFDADRALEKALDVFWCQGYEGAALSDLTEAMGITRTSMYAAYGNKEQLFRKVLDRYGEGPAGYLPEAVRKPTARAVAEHLLRGAVLATTLPGRPAGCLSVQGALATGRPGEAAHKLLVEWRKRGEQRVRERFQAALDEGDLPPGTDPAALARYLFTVAYGVAVQAASGVPRDRLQETVEIALRAWPA</sequence>
<evidence type="ECO:0000256" key="3">
    <source>
        <dbReference type="ARBA" id="ARBA00023163"/>
    </source>
</evidence>
<dbReference type="Gene3D" id="1.10.10.60">
    <property type="entry name" value="Homeodomain-like"/>
    <property type="match status" value="1"/>
</dbReference>
<dbReference type="Proteomes" id="UP000032234">
    <property type="component" value="Chromosome"/>
</dbReference>
<feature type="domain" description="HTH tetR-type" evidence="5">
    <location>
        <begin position="8"/>
        <end position="68"/>
    </location>
</feature>
<dbReference type="OrthoDB" id="9805134at2"/>